<comment type="caution">
    <text evidence="2">The sequence shown here is derived from an EMBL/GenBank/DDBJ whole genome shotgun (WGS) entry which is preliminary data.</text>
</comment>
<gene>
    <name evidence="2" type="ORF">FHL15_002712</name>
</gene>
<dbReference type="AlphaFoldDB" id="A0A553I8B1"/>
<feature type="region of interest" description="Disordered" evidence="1">
    <location>
        <begin position="15"/>
        <end position="46"/>
    </location>
</feature>
<sequence length="99" mass="10729">MSLTCVTERCAASLSKQLPTKPPTPSLARTSLTSPRAVLKAQTAKTGPRIEKKKFDATSAYKGARGTLATSFSARNYASITDRESWHSRRGTVRHGYTG</sequence>
<name>A0A553I8B1_9PEZI</name>
<dbReference type="EMBL" id="VFLP01000011">
    <property type="protein sequence ID" value="TRX96440.1"/>
    <property type="molecule type" value="Genomic_DNA"/>
</dbReference>
<protein>
    <submittedName>
        <fullName evidence="2">Uncharacterized protein</fullName>
    </submittedName>
</protein>
<evidence type="ECO:0000313" key="2">
    <source>
        <dbReference type="EMBL" id="TRX96440.1"/>
    </source>
</evidence>
<dbReference type="Proteomes" id="UP000319160">
    <property type="component" value="Unassembled WGS sequence"/>
</dbReference>
<proteinExistence type="predicted"/>
<accession>A0A553I8B1</accession>
<organism evidence="2 3">
    <name type="scientific">Xylaria flabelliformis</name>
    <dbReference type="NCBI Taxonomy" id="2512241"/>
    <lineage>
        <taxon>Eukaryota</taxon>
        <taxon>Fungi</taxon>
        <taxon>Dikarya</taxon>
        <taxon>Ascomycota</taxon>
        <taxon>Pezizomycotina</taxon>
        <taxon>Sordariomycetes</taxon>
        <taxon>Xylariomycetidae</taxon>
        <taxon>Xylariales</taxon>
        <taxon>Xylariaceae</taxon>
        <taxon>Xylaria</taxon>
    </lineage>
</organism>
<evidence type="ECO:0000313" key="3">
    <source>
        <dbReference type="Proteomes" id="UP000319160"/>
    </source>
</evidence>
<reference evidence="3" key="1">
    <citation type="submission" date="2019-06" db="EMBL/GenBank/DDBJ databases">
        <title>Draft genome sequence of the griseofulvin-producing fungus Xylaria cubensis strain G536.</title>
        <authorList>
            <person name="Mead M.E."/>
            <person name="Raja H.A."/>
            <person name="Steenwyk J.L."/>
            <person name="Knowles S.L."/>
            <person name="Oberlies N.H."/>
            <person name="Rokas A."/>
        </authorList>
    </citation>
    <scope>NUCLEOTIDE SEQUENCE [LARGE SCALE GENOMIC DNA]</scope>
    <source>
        <strain evidence="3">G536</strain>
    </source>
</reference>
<evidence type="ECO:0000256" key="1">
    <source>
        <dbReference type="SAM" id="MobiDB-lite"/>
    </source>
</evidence>
<keyword evidence="3" id="KW-1185">Reference proteome</keyword>